<dbReference type="CDD" id="cd03441">
    <property type="entry name" value="R_hydratase_like"/>
    <property type="match status" value="1"/>
</dbReference>
<feature type="domain" description="FAS1-like dehydratase" evidence="1">
    <location>
        <begin position="1"/>
        <end position="126"/>
    </location>
</feature>
<dbReference type="KEGG" id="rmar:GBA65_16185"/>
<dbReference type="InterPro" id="IPR039569">
    <property type="entry name" value="FAS1-like_DH_region"/>
</dbReference>
<organism evidence="2 3">
    <name type="scientific">Rubrobacter marinus</name>
    <dbReference type="NCBI Taxonomy" id="2653852"/>
    <lineage>
        <taxon>Bacteria</taxon>
        <taxon>Bacillati</taxon>
        <taxon>Actinomycetota</taxon>
        <taxon>Rubrobacteria</taxon>
        <taxon>Rubrobacterales</taxon>
        <taxon>Rubrobacteraceae</taxon>
        <taxon>Rubrobacter</taxon>
    </lineage>
</organism>
<dbReference type="SUPFAM" id="SSF54637">
    <property type="entry name" value="Thioesterase/thiol ester dehydrase-isomerase"/>
    <property type="match status" value="1"/>
</dbReference>
<sequence>MVGASSEPVANLIERGAVRKFAEAIGDPNPLYVDEGAARASRYGGLIAPPTFPRTLEYGRIEGMDWPDAGMIHGEHAVSYTGHPLLVGEEILCYTKLEDYYEKESRGGLLGFIVMERFGESPRGERRFTMRDVAIVTPALRKTLGS</sequence>
<dbReference type="Proteomes" id="UP000502706">
    <property type="component" value="Chromosome"/>
</dbReference>
<reference evidence="2 3" key="1">
    <citation type="submission" date="2019-10" db="EMBL/GenBank/DDBJ databases">
        <title>Rubrobacter sp nov SCSIO 52915 isolated from a deep-sea sediment in the South China Sea.</title>
        <authorList>
            <person name="Chen R.W."/>
        </authorList>
    </citation>
    <scope>NUCLEOTIDE SEQUENCE [LARGE SCALE GENOMIC DNA]</scope>
    <source>
        <strain evidence="2 3">SCSIO 52915</strain>
    </source>
</reference>
<keyword evidence="3" id="KW-1185">Reference proteome</keyword>
<evidence type="ECO:0000259" key="1">
    <source>
        <dbReference type="Pfam" id="PF13452"/>
    </source>
</evidence>
<dbReference type="EMBL" id="CP045121">
    <property type="protein sequence ID" value="QIN80855.1"/>
    <property type="molecule type" value="Genomic_DNA"/>
</dbReference>
<accession>A0A6G8Q336</accession>
<proteinExistence type="predicted"/>
<dbReference type="Pfam" id="PF13452">
    <property type="entry name" value="FAS1_DH_region"/>
    <property type="match status" value="1"/>
</dbReference>
<name>A0A6G8Q336_9ACTN</name>
<dbReference type="AlphaFoldDB" id="A0A6G8Q336"/>
<evidence type="ECO:0000313" key="3">
    <source>
        <dbReference type="Proteomes" id="UP000502706"/>
    </source>
</evidence>
<dbReference type="Gene3D" id="3.10.129.10">
    <property type="entry name" value="Hotdog Thioesterase"/>
    <property type="match status" value="1"/>
</dbReference>
<evidence type="ECO:0000313" key="2">
    <source>
        <dbReference type="EMBL" id="QIN80855.1"/>
    </source>
</evidence>
<dbReference type="RefSeq" id="WP_166398561.1">
    <property type="nucleotide sequence ID" value="NZ_CP045121.1"/>
</dbReference>
<gene>
    <name evidence="2" type="ORF">GBA65_16185</name>
</gene>
<dbReference type="InterPro" id="IPR029069">
    <property type="entry name" value="HotDog_dom_sf"/>
</dbReference>
<protein>
    <submittedName>
        <fullName evidence="2">MaoC family dehydratase</fullName>
    </submittedName>
</protein>